<evidence type="ECO:0000256" key="1">
    <source>
        <dbReference type="ARBA" id="ARBA00004141"/>
    </source>
</evidence>
<dbReference type="OrthoDB" id="5417887at2759"/>
<feature type="transmembrane region" description="Helical" evidence="7">
    <location>
        <begin position="258"/>
        <end position="281"/>
    </location>
</feature>
<dbReference type="PANTHER" id="PTHR33048">
    <property type="entry name" value="PTH11-LIKE INTEGRAL MEMBRANE PROTEIN (AFU_ORTHOLOGUE AFUA_5G11245)"/>
    <property type="match status" value="1"/>
</dbReference>
<dbReference type="Proteomes" id="UP000235786">
    <property type="component" value="Unassembled WGS sequence"/>
</dbReference>
<sequence length="369" mass="40763">MALSAHATQAFVQARQTSTADLPHDNYGPRLNVAIWFLTGLAAVFLGLRLYCKRIRQNKLWWDDYILIAAFVALLTQTSLLSVCVHRGLGRHSYDITDWPAYLYVANITGVCSIIAAAWSKTSFAVTLLRLSTGWMRRLIWVVVASVNIFLGLSCIFTYAQCSPVRKLWDSSIAGSCWNHEVIIKYNTFSSSWSGAMDILLATLPWQLINRLTLNKKERIGVIVGMSVGSLAGVTSIAKTVSLSAIKNPDSVATCTLMILATAETAITIIAASIPVLRVFIRNTMYSKSSHGNSQKTEFSTAVTIRNVSGFELLTPPSPVRVDPYKKDEIDEWLDEQPSNPKEARSKSTEDSWLSSASQSRLELHGPDV</sequence>
<name>A0A2J6REX5_HYAVF</name>
<comment type="subcellular location">
    <subcellularLocation>
        <location evidence="1">Membrane</location>
        <topology evidence="1">Multi-pass membrane protein</topology>
    </subcellularLocation>
</comment>
<evidence type="ECO:0000256" key="5">
    <source>
        <dbReference type="ARBA" id="ARBA00038359"/>
    </source>
</evidence>
<evidence type="ECO:0000256" key="2">
    <source>
        <dbReference type="ARBA" id="ARBA00022692"/>
    </source>
</evidence>
<comment type="similarity">
    <text evidence="5">Belongs to the SAT4 family.</text>
</comment>
<keyword evidence="3 7" id="KW-1133">Transmembrane helix</keyword>
<evidence type="ECO:0000313" key="10">
    <source>
        <dbReference type="Proteomes" id="UP000235786"/>
    </source>
</evidence>
<dbReference type="Pfam" id="PF20684">
    <property type="entry name" value="Fung_rhodopsin"/>
    <property type="match status" value="1"/>
</dbReference>
<reference evidence="9 10" key="1">
    <citation type="submission" date="2016-04" db="EMBL/GenBank/DDBJ databases">
        <title>A degradative enzymes factory behind the ericoid mycorrhizal symbiosis.</title>
        <authorList>
            <consortium name="DOE Joint Genome Institute"/>
            <person name="Martino E."/>
            <person name="Morin E."/>
            <person name="Grelet G."/>
            <person name="Kuo A."/>
            <person name="Kohler A."/>
            <person name="Daghino S."/>
            <person name="Barry K."/>
            <person name="Choi C."/>
            <person name="Cichocki N."/>
            <person name="Clum A."/>
            <person name="Copeland A."/>
            <person name="Hainaut M."/>
            <person name="Haridas S."/>
            <person name="Labutti K."/>
            <person name="Lindquist E."/>
            <person name="Lipzen A."/>
            <person name="Khouja H.-R."/>
            <person name="Murat C."/>
            <person name="Ohm R."/>
            <person name="Olson A."/>
            <person name="Spatafora J."/>
            <person name="Veneault-Fourrey C."/>
            <person name="Henrissat B."/>
            <person name="Grigoriev I."/>
            <person name="Martin F."/>
            <person name="Perotto S."/>
        </authorList>
    </citation>
    <scope>NUCLEOTIDE SEQUENCE [LARGE SCALE GENOMIC DNA]</scope>
    <source>
        <strain evidence="9 10">F</strain>
    </source>
</reference>
<feature type="compositionally biased region" description="Polar residues" evidence="6">
    <location>
        <begin position="351"/>
        <end position="361"/>
    </location>
</feature>
<dbReference type="STRING" id="1149755.A0A2J6REX5"/>
<feature type="transmembrane region" description="Helical" evidence="7">
    <location>
        <begin position="220"/>
        <end position="238"/>
    </location>
</feature>
<evidence type="ECO:0000256" key="6">
    <source>
        <dbReference type="SAM" id="MobiDB-lite"/>
    </source>
</evidence>
<feature type="transmembrane region" description="Helical" evidence="7">
    <location>
        <begin position="64"/>
        <end position="89"/>
    </location>
</feature>
<feature type="region of interest" description="Disordered" evidence="6">
    <location>
        <begin position="321"/>
        <end position="369"/>
    </location>
</feature>
<feature type="domain" description="Rhodopsin" evidence="8">
    <location>
        <begin position="48"/>
        <end position="282"/>
    </location>
</feature>
<dbReference type="InterPro" id="IPR049326">
    <property type="entry name" value="Rhodopsin_dom_fungi"/>
</dbReference>
<feature type="transmembrane region" description="Helical" evidence="7">
    <location>
        <begin position="101"/>
        <end position="119"/>
    </location>
</feature>
<dbReference type="AlphaFoldDB" id="A0A2J6REX5"/>
<proteinExistence type="inferred from homology"/>
<keyword evidence="4 7" id="KW-0472">Membrane</keyword>
<keyword evidence="2 7" id="KW-0812">Transmembrane</keyword>
<evidence type="ECO:0000313" key="9">
    <source>
        <dbReference type="EMBL" id="PMD37070.1"/>
    </source>
</evidence>
<dbReference type="GO" id="GO:0016020">
    <property type="term" value="C:membrane"/>
    <property type="evidence" value="ECO:0007669"/>
    <property type="project" value="UniProtKB-SubCell"/>
</dbReference>
<protein>
    <recommendedName>
        <fullName evidence="8">Rhodopsin domain-containing protein</fullName>
    </recommendedName>
</protein>
<keyword evidence="10" id="KW-1185">Reference proteome</keyword>
<organism evidence="9 10">
    <name type="scientific">Hyaloscypha variabilis (strain UAMH 11265 / GT02V1 / F)</name>
    <name type="common">Meliniomyces variabilis</name>
    <dbReference type="NCBI Taxonomy" id="1149755"/>
    <lineage>
        <taxon>Eukaryota</taxon>
        <taxon>Fungi</taxon>
        <taxon>Dikarya</taxon>
        <taxon>Ascomycota</taxon>
        <taxon>Pezizomycotina</taxon>
        <taxon>Leotiomycetes</taxon>
        <taxon>Helotiales</taxon>
        <taxon>Hyaloscyphaceae</taxon>
        <taxon>Hyaloscypha</taxon>
        <taxon>Hyaloscypha variabilis</taxon>
    </lineage>
</organism>
<feature type="transmembrane region" description="Helical" evidence="7">
    <location>
        <begin position="139"/>
        <end position="160"/>
    </location>
</feature>
<evidence type="ECO:0000259" key="8">
    <source>
        <dbReference type="Pfam" id="PF20684"/>
    </source>
</evidence>
<accession>A0A2J6REX5</accession>
<dbReference type="EMBL" id="KZ613950">
    <property type="protein sequence ID" value="PMD37070.1"/>
    <property type="molecule type" value="Genomic_DNA"/>
</dbReference>
<dbReference type="InterPro" id="IPR052337">
    <property type="entry name" value="SAT4-like"/>
</dbReference>
<feature type="transmembrane region" description="Helical" evidence="7">
    <location>
        <begin position="33"/>
        <end position="52"/>
    </location>
</feature>
<dbReference type="PANTHER" id="PTHR33048:SF42">
    <property type="entry name" value="INTEGRAL MEMBRANE PROTEIN"/>
    <property type="match status" value="1"/>
</dbReference>
<evidence type="ECO:0000256" key="3">
    <source>
        <dbReference type="ARBA" id="ARBA00022989"/>
    </source>
</evidence>
<evidence type="ECO:0000256" key="7">
    <source>
        <dbReference type="SAM" id="Phobius"/>
    </source>
</evidence>
<evidence type="ECO:0000256" key="4">
    <source>
        <dbReference type="ARBA" id="ARBA00023136"/>
    </source>
</evidence>
<gene>
    <name evidence="9" type="ORF">L207DRAFT_586746</name>
</gene>
<feature type="transmembrane region" description="Helical" evidence="7">
    <location>
        <begin position="191"/>
        <end position="208"/>
    </location>
</feature>